<organism evidence="2 3">
    <name type="scientific">Enhygromyxa salina</name>
    <dbReference type="NCBI Taxonomy" id="215803"/>
    <lineage>
        <taxon>Bacteria</taxon>
        <taxon>Pseudomonadati</taxon>
        <taxon>Myxococcota</taxon>
        <taxon>Polyangia</taxon>
        <taxon>Nannocystales</taxon>
        <taxon>Nannocystaceae</taxon>
        <taxon>Enhygromyxa</taxon>
    </lineage>
</organism>
<name>A0A2S9YFC5_9BACT</name>
<dbReference type="Proteomes" id="UP000238823">
    <property type="component" value="Unassembled WGS sequence"/>
</dbReference>
<dbReference type="SUPFAM" id="SSF55486">
    <property type="entry name" value="Metalloproteases ('zincins'), catalytic domain"/>
    <property type="match status" value="1"/>
</dbReference>
<evidence type="ECO:0000313" key="3">
    <source>
        <dbReference type="Proteomes" id="UP000238823"/>
    </source>
</evidence>
<protein>
    <recommendedName>
        <fullName evidence="4">Membrane metalloprotease</fullName>
    </recommendedName>
</protein>
<reference evidence="2 3" key="1">
    <citation type="submission" date="2018-03" db="EMBL/GenBank/DDBJ databases">
        <title>Draft Genome Sequences of the Obligatory Marine Myxobacteria Enhygromyxa salina SWB007.</title>
        <authorList>
            <person name="Poehlein A."/>
            <person name="Moghaddam J.A."/>
            <person name="Harms H."/>
            <person name="Alanjari M."/>
            <person name="Koenig G.M."/>
            <person name="Daniel R."/>
            <person name="Schaeberle T.F."/>
        </authorList>
    </citation>
    <scope>NUCLEOTIDE SEQUENCE [LARGE SCALE GENOMIC DNA]</scope>
    <source>
        <strain evidence="2 3">SWB007</strain>
    </source>
</reference>
<evidence type="ECO:0000313" key="2">
    <source>
        <dbReference type="EMBL" id="PRQ03815.1"/>
    </source>
</evidence>
<gene>
    <name evidence="2" type="ORF">ENSA7_52820</name>
</gene>
<dbReference type="RefSeq" id="WP_106092168.1">
    <property type="nucleotide sequence ID" value="NZ_PVNL01000107.1"/>
</dbReference>
<dbReference type="OrthoDB" id="1121673at2"/>
<evidence type="ECO:0008006" key="4">
    <source>
        <dbReference type="Google" id="ProtNLM"/>
    </source>
</evidence>
<evidence type="ECO:0000256" key="1">
    <source>
        <dbReference type="SAM" id="MobiDB-lite"/>
    </source>
</evidence>
<proteinExistence type="predicted"/>
<sequence>MSSLALVSLSLFACADDGVGLEATGGADASGAEMDTGGTTSGGETGDDGSEGESADADTGDGDTGDTAEPLPQWAQLIRSDPYPRLVIELDSTPGFEPRPEVADDIVTLFSGILDKPAGIEVVWDEEITPPKGDGAWTPSARAQAAAEYRNLEISDDAVKIHVMFVDGHASEDDEMSGAILGYAWGSTIMMFKDTIQTNCMSAILGPLQDQLCREAEYLIWVHELGHVIGLVDNGLPMVEDHRDPDPDHGDHDASSDCVMYWAYASTDALDSILDRLVSGMPPVKFDAACLADIDAAKQ</sequence>
<dbReference type="EMBL" id="PVNL01000107">
    <property type="protein sequence ID" value="PRQ03815.1"/>
    <property type="molecule type" value="Genomic_DNA"/>
</dbReference>
<feature type="region of interest" description="Disordered" evidence="1">
    <location>
        <begin position="24"/>
        <end position="71"/>
    </location>
</feature>
<comment type="caution">
    <text evidence="2">The sequence shown here is derived from an EMBL/GenBank/DDBJ whole genome shotgun (WGS) entry which is preliminary data.</text>
</comment>
<feature type="compositionally biased region" description="Acidic residues" evidence="1">
    <location>
        <begin position="45"/>
        <end position="66"/>
    </location>
</feature>
<dbReference type="AlphaFoldDB" id="A0A2S9YFC5"/>
<accession>A0A2S9YFC5</accession>